<dbReference type="PROSITE" id="PS51257">
    <property type="entry name" value="PROKAR_LIPOPROTEIN"/>
    <property type="match status" value="1"/>
</dbReference>
<evidence type="ECO:0000313" key="3">
    <source>
        <dbReference type="EMBL" id="SFV87211.1"/>
    </source>
</evidence>
<dbReference type="PANTHER" id="PTHR21666">
    <property type="entry name" value="PEPTIDASE-RELATED"/>
    <property type="match status" value="1"/>
</dbReference>
<sequence>MLKLIKTFVVVFISAIMLISCFSDSSKKRVIVIDKSTKWEKIAPVYSSEHIQAKKSVKKTIKKIAVRKDKSIPVTGKIIKYFSKKHPGIIISTHPGQAVRAIRKGVVVYSEGKIIIIKHPFGFYSSYIQNQTLKVQSGDKVIKGQTIALTGKENFYFEMKKFETPIDPLKYLK</sequence>
<dbReference type="AlphaFoldDB" id="A0A1W1E065"/>
<evidence type="ECO:0000259" key="2">
    <source>
        <dbReference type="Pfam" id="PF01551"/>
    </source>
</evidence>
<dbReference type="InterPro" id="IPR016047">
    <property type="entry name" value="M23ase_b-sheet_dom"/>
</dbReference>
<protein>
    <submittedName>
        <fullName evidence="3">Lipoprotein NlpD</fullName>
    </submittedName>
</protein>
<dbReference type="Pfam" id="PF01551">
    <property type="entry name" value="Peptidase_M23"/>
    <property type="match status" value="1"/>
</dbReference>
<reference evidence="3" key="1">
    <citation type="submission" date="2016-10" db="EMBL/GenBank/DDBJ databases">
        <authorList>
            <person name="de Groot N.N."/>
        </authorList>
    </citation>
    <scope>NUCLEOTIDE SEQUENCE</scope>
</reference>
<gene>
    <name evidence="3" type="ORF">MNB_SUP05-SYMBIONT-4-179</name>
</gene>
<feature type="domain" description="M23ase beta-sheet core" evidence="2">
    <location>
        <begin position="85"/>
        <end position="168"/>
    </location>
</feature>
<keyword evidence="3" id="KW-0449">Lipoprotein</keyword>
<accession>A0A1W1E065</accession>
<keyword evidence="1" id="KW-0732">Signal</keyword>
<name>A0A1W1E065_9ZZZZ</name>
<dbReference type="PANTHER" id="PTHR21666:SF289">
    <property type="entry name" value="L-ALA--D-GLU ENDOPEPTIDASE"/>
    <property type="match status" value="1"/>
</dbReference>
<dbReference type="GO" id="GO:0004222">
    <property type="term" value="F:metalloendopeptidase activity"/>
    <property type="evidence" value="ECO:0007669"/>
    <property type="project" value="TreeGrafter"/>
</dbReference>
<organism evidence="3">
    <name type="scientific">hydrothermal vent metagenome</name>
    <dbReference type="NCBI Taxonomy" id="652676"/>
    <lineage>
        <taxon>unclassified sequences</taxon>
        <taxon>metagenomes</taxon>
        <taxon>ecological metagenomes</taxon>
    </lineage>
</organism>
<dbReference type="CDD" id="cd12797">
    <property type="entry name" value="M23_peptidase"/>
    <property type="match status" value="1"/>
</dbReference>
<dbReference type="SUPFAM" id="SSF51261">
    <property type="entry name" value="Duplicated hybrid motif"/>
    <property type="match status" value="1"/>
</dbReference>
<dbReference type="EMBL" id="FPHY01000167">
    <property type="protein sequence ID" value="SFV87211.1"/>
    <property type="molecule type" value="Genomic_DNA"/>
</dbReference>
<dbReference type="Gene3D" id="2.70.70.10">
    <property type="entry name" value="Glucose Permease (Domain IIA)"/>
    <property type="match status" value="1"/>
</dbReference>
<dbReference type="InterPro" id="IPR050570">
    <property type="entry name" value="Cell_wall_metabolism_enzyme"/>
</dbReference>
<proteinExistence type="predicted"/>
<dbReference type="InterPro" id="IPR011055">
    <property type="entry name" value="Dup_hybrid_motif"/>
</dbReference>
<evidence type="ECO:0000256" key="1">
    <source>
        <dbReference type="ARBA" id="ARBA00022729"/>
    </source>
</evidence>